<sequence length="582" mass="66731">MIFSIVTIMVYGMSIIFYIMSEMMRSPVDREKENQTRKYLKEYEKLRSSAMREEEQRIRAKLLQLSILGSVTRRNSMQATHRRASRIGKNKNSFARRASRINKPNLTRCLTANSSGDTSPRVSRISTALKESDILTFQRGYEPTYGGSEDSYDTDSEEEEQGESCPLIETQNSENTTRSLTSPKTQMNSLCEEISSFDPIILDVDPGESSQYPSANPYLYEIPVDSSKMIEEPAAGITKWEEKLITTRRRKRSGHLAPKEDCLDMKDDPSLEHLHIHGARRKPKIYHKRASLHISRDPSTENLQRNYSDSGLPSLVNRSGINQLPRQPARNARLSLYPSNVNKYGEEDTGAKLLPDVSLARHQAHYTNAENAHVSSEDVKPNRKHQLPIPRGKLTKYRRTQSFRFRDKKRLTVRKGSLDPVSAHKDTHENIEPITDSQFVRSLSCRRRDRENRISTLCLKQESDSGSSNDLILPAITKTPDIDEENEQYQLRHTRDDTKISETLRKDSVPSSRNQDTTSVTRSHESVRLLSIEDHYCEDQHSVSLSSKPSSNPQKQKQRRSGLINVQYKRHNLQDMNLDKAE</sequence>
<evidence type="ECO:0000313" key="4">
    <source>
        <dbReference type="Proteomes" id="UP001347796"/>
    </source>
</evidence>
<dbReference type="EMBL" id="JAZGQO010000018">
    <property type="protein sequence ID" value="KAK6167681.1"/>
    <property type="molecule type" value="Genomic_DNA"/>
</dbReference>
<keyword evidence="4" id="KW-1185">Reference proteome</keyword>
<comment type="caution">
    <text evidence="3">The sequence shown here is derived from an EMBL/GenBank/DDBJ whole genome shotgun (WGS) entry which is preliminary data.</text>
</comment>
<feature type="compositionally biased region" description="Basic and acidic residues" evidence="1">
    <location>
        <begin position="493"/>
        <end position="508"/>
    </location>
</feature>
<feature type="region of interest" description="Disordered" evidence="1">
    <location>
        <begin position="139"/>
        <end position="184"/>
    </location>
</feature>
<feature type="compositionally biased region" description="Polar residues" evidence="1">
    <location>
        <begin position="509"/>
        <end position="521"/>
    </location>
</feature>
<proteinExistence type="predicted"/>
<name>A0AAN8GCU3_PATCE</name>
<feature type="transmembrane region" description="Helical" evidence="2">
    <location>
        <begin position="6"/>
        <end position="24"/>
    </location>
</feature>
<gene>
    <name evidence="3" type="ORF">SNE40_021651</name>
</gene>
<feature type="region of interest" description="Disordered" evidence="1">
    <location>
        <begin position="292"/>
        <end position="321"/>
    </location>
</feature>
<evidence type="ECO:0000256" key="1">
    <source>
        <dbReference type="SAM" id="MobiDB-lite"/>
    </source>
</evidence>
<accession>A0AAN8GCU3</accession>
<feature type="compositionally biased region" description="Polar residues" evidence="1">
    <location>
        <begin position="300"/>
        <end position="321"/>
    </location>
</feature>
<organism evidence="3 4">
    <name type="scientific">Patella caerulea</name>
    <name type="common">Rayed Mediterranean limpet</name>
    <dbReference type="NCBI Taxonomy" id="87958"/>
    <lineage>
        <taxon>Eukaryota</taxon>
        <taxon>Metazoa</taxon>
        <taxon>Spiralia</taxon>
        <taxon>Lophotrochozoa</taxon>
        <taxon>Mollusca</taxon>
        <taxon>Gastropoda</taxon>
        <taxon>Patellogastropoda</taxon>
        <taxon>Patelloidea</taxon>
        <taxon>Patellidae</taxon>
        <taxon>Patella</taxon>
    </lineage>
</organism>
<evidence type="ECO:0000313" key="3">
    <source>
        <dbReference type="EMBL" id="KAK6167681.1"/>
    </source>
</evidence>
<feature type="compositionally biased region" description="Acidic residues" evidence="1">
    <location>
        <begin position="150"/>
        <end position="162"/>
    </location>
</feature>
<reference evidence="3 4" key="1">
    <citation type="submission" date="2024-01" db="EMBL/GenBank/DDBJ databases">
        <title>The genome of the rayed Mediterranean limpet Patella caerulea (Linnaeus, 1758).</title>
        <authorList>
            <person name="Anh-Thu Weber A."/>
            <person name="Halstead-Nussloch G."/>
        </authorList>
    </citation>
    <scope>NUCLEOTIDE SEQUENCE [LARGE SCALE GENOMIC DNA]</scope>
    <source>
        <strain evidence="3">AATW-2023a</strain>
        <tissue evidence="3">Whole specimen</tissue>
    </source>
</reference>
<dbReference type="Proteomes" id="UP001347796">
    <property type="component" value="Unassembled WGS sequence"/>
</dbReference>
<feature type="compositionally biased region" description="Polar residues" evidence="1">
    <location>
        <begin position="169"/>
        <end position="184"/>
    </location>
</feature>
<keyword evidence="2" id="KW-0812">Transmembrane</keyword>
<protein>
    <submittedName>
        <fullName evidence="3">Uncharacterized protein</fullName>
    </submittedName>
</protein>
<feature type="region of interest" description="Disordered" evidence="1">
    <location>
        <begin position="540"/>
        <end position="582"/>
    </location>
</feature>
<keyword evidence="2" id="KW-0472">Membrane</keyword>
<dbReference type="AlphaFoldDB" id="A0AAN8GCU3"/>
<feature type="compositionally biased region" description="Low complexity" evidence="1">
    <location>
        <begin position="542"/>
        <end position="555"/>
    </location>
</feature>
<feature type="region of interest" description="Disordered" evidence="1">
    <location>
        <begin position="461"/>
        <end position="525"/>
    </location>
</feature>
<evidence type="ECO:0000256" key="2">
    <source>
        <dbReference type="SAM" id="Phobius"/>
    </source>
</evidence>
<keyword evidence="2" id="KW-1133">Transmembrane helix</keyword>